<accession>A0A6A6V4Y9</accession>
<proteinExistence type="predicted"/>
<feature type="compositionally biased region" description="Acidic residues" evidence="2">
    <location>
        <begin position="447"/>
        <end position="456"/>
    </location>
</feature>
<feature type="region of interest" description="Disordered" evidence="2">
    <location>
        <begin position="275"/>
        <end position="295"/>
    </location>
</feature>
<keyword evidence="4" id="KW-1185">Reference proteome</keyword>
<feature type="coiled-coil region" evidence="1">
    <location>
        <begin position="93"/>
        <end position="166"/>
    </location>
</feature>
<feature type="compositionally biased region" description="Polar residues" evidence="2">
    <location>
        <begin position="1"/>
        <end position="21"/>
    </location>
</feature>
<dbReference type="AlphaFoldDB" id="A0A6A6V4Y9"/>
<organism evidence="3 4">
    <name type="scientific">Sporormia fimetaria CBS 119925</name>
    <dbReference type="NCBI Taxonomy" id="1340428"/>
    <lineage>
        <taxon>Eukaryota</taxon>
        <taxon>Fungi</taxon>
        <taxon>Dikarya</taxon>
        <taxon>Ascomycota</taxon>
        <taxon>Pezizomycotina</taxon>
        <taxon>Dothideomycetes</taxon>
        <taxon>Pleosporomycetidae</taxon>
        <taxon>Pleosporales</taxon>
        <taxon>Sporormiaceae</taxon>
        <taxon>Sporormia</taxon>
    </lineage>
</organism>
<keyword evidence="1" id="KW-0175">Coiled coil</keyword>
<feature type="region of interest" description="Disordered" evidence="2">
    <location>
        <begin position="1"/>
        <end position="38"/>
    </location>
</feature>
<gene>
    <name evidence="3" type="ORF">M011DRAFT_153915</name>
</gene>
<dbReference type="Proteomes" id="UP000799440">
    <property type="component" value="Unassembled WGS sequence"/>
</dbReference>
<dbReference type="EMBL" id="MU006585">
    <property type="protein sequence ID" value="KAF2744966.1"/>
    <property type="molecule type" value="Genomic_DNA"/>
</dbReference>
<evidence type="ECO:0000313" key="4">
    <source>
        <dbReference type="Proteomes" id="UP000799440"/>
    </source>
</evidence>
<reference evidence="3" key="1">
    <citation type="journal article" date="2020" name="Stud. Mycol.">
        <title>101 Dothideomycetes genomes: a test case for predicting lifestyles and emergence of pathogens.</title>
        <authorList>
            <person name="Haridas S."/>
            <person name="Albert R."/>
            <person name="Binder M."/>
            <person name="Bloem J."/>
            <person name="Labutti K."/>
            <person name="Salamov A."/>
            <person name="Andreopoulos B."/>
            <person name="Baker S."/>
            <person name="Barry K."/>
            <person name="Bills G."/>
            <person name="Bluhm B."/>
            <person name="Cannon C."/>
            <person name="Castanera R."/>
            <person name="Culley D."/>
            <person name="Daum C."/>
            <person name="Ezra D."/>
            <person name="Gonzalez J."/>
            <person name="Henrissat B."/>
            <person name="Kuo A."/>
            <person name="Liang C."/>
            <person name="Lipzen A."/>
            <person name="Lutzoni F."/>
            <person name="Magnuson J."/>
            <person name="Mondo S."/>
            <person name="Nolan M."/>
            <person name="Ohm R."/>
            <person name="Pangilinan J."/>
            <person name="Park H.-J."/>
            <person name="Ramirez L."/>
            <person name="Alfaro M."/>
            <person name="Sun H."/>
            <person name="Tritt A."/>
            <person name="Yoshinaga Y."/>
            <person name="Zwiers L.-H."/>
            <person name="Turgeon B."/>
            <person name="Goodwin S."/>
            <person name="Spatafora J."/>
            <person name="Crous P."/>
            <person name="Grigoriev I."/>
        </authorList>
    </citation>
    <scope>NUCLEOTIDE SEQUENCE</scope>
    <source>
        <strain evidence="3">CBS 119925</strain>
    </source>
</reference>
<sequence length="536" mass="61301">MGSPTLQVESEGGTESATALSDQPIGPQPDEPTAEASLEFTTPKDWLKNCLSAFREAQNAGWAEFENTVERQGFKFYKGGSSRMPDTAQDTLLKAWTEERDALKRESEEHKREIAVLNGRLSTLNDRLFPREKSYEEKLKAQKVLVEGLQDQLEAKEEQLRLARNKRALELADMQKKVWDLESQVNRQKRWDEITERELKKSETETKLCIQQLRKERDQRMPEISSVQPLKKSFLAGLKAFQSISDEHISQIVSLTSDLTAERKQTKELKAKLETERENKKDLERQLKKERNTRDELEKKLKTVQRNGGIHTFKTVGEQARVVSRFINELSEATETKRRIIRELEQKGRDVFGKMRKILGRETIPSPFTVPSSDPARVWLIVPVRIQVYKYHDGTMLEHFMSWQKDTEADLMEWYPNYSSFEAGDRPFEGCECHGHGTADFFKSDPVEDESDDISDDGSTHNDSRSRALLARYEAPKTTPPPTNTGEDATAGLSKKSKPTKKNRDDDSYTPRTGAEHAGRRSRSGLKFCPFGSGKP</sequence>
<feature type="region of interest" description="Disordered" evidence="2">
    <location>
        <begin position="439"/>
        <end position="536"/>
    </location>
</feature>
<feature type="compositionally biased region" description="Basic and acidic residues" evidence="2">
    <location>
        <begin position="502"/>
        <end position="519"/>
    </location>
</feature>
<evidence type="ECO:0000256" key="1">
    <source>
        <dbReference type="SAM" id="Coils"/>
    </source>
</evidence>
<evidence type="ECO:0000313" key="3">
    <source>
        <dbReference type="EMBL" id="KAF2744966.1"/>
    </source>
</evidence>
<protein>
    <submittedName>
        <fullName evidence="3">Uncharacterized protein</fullName>
    </submittedName>
</protein>
<name>A0A6A6V4Y9_9PLEO</name>
<evidence type="ECO:0000256" key="2">
    <source>
        <dbReference type="SAM" id="MobiDB-lite"/>
    </source>
</evidence>